<dbReference type="InterPro" id="IPR029069">
    <property type="entry name" value="HotDog_dom_sf"/>
</dbReference>
<dbReference type="AlphaFoldDB" id="A0A0D6JAF9"/>
<accession>A0A0D6JAF9</accession>
<name>A0A0D6JAF9_9HYPH</name>
<dbReference type="GO" id="GO:0006633">
    <property type="term" value="P:fatty acid biosynthetic process"/>
    <property type="evidence" value="ECO:0007669"/>
    <property type="project" value="InterPro"/>
</dbReference>
<dbReference type="PRINTS" id="PR01483">
    <property type="entry name" value="FASYNTHASE"/>
</dbReference>
<dbReference type="CDD" id="cd03449">
    <property type="entry name" value="R_hydratase"/>
    <property type="match status" value="1"/>
</dbReference>
<organism evidence="3 4">
    <name type="scientific">Candidatus Filomicrobium marinum</name>
    <dbReference type="NCBI Taxonomy" id="1608628"/>
    <lineage>
        <taxon>Bacteria</taxon>
        <taxon>Pseudomonadati</taxon>
        <taxon>Pseudomonadota</taxon>
        <taxon>Alphaproteobacteria</taxon>
        <taxon>Hyphomicrobiales</taxon>
        <taxon>Hyphomicrobiaceae</taxon>
        <taxon>Filomicrobium</taxon>
    </lineage>
</organism>
<dbReference type="KEGG" id="fiy:BN1229_v1_0141"/>
<dbReference type="EC" id="4.2.1.119" evidence="3"/>
<evidence type="ECO:0000259" key="2">
    <source>
        <dbReference type="Pfam" id="PF01575"/>
    </source>
</evidence>
<dbReference type="KEGG" id="fil:BN1229_v1_0137"/>
<protein>
    <submittedName>
        <fullName evidence="3">(R)-specific enoyl-CoA hydratase (Modular protein)</fullName>
        <ecNumber evidence="3">4.2.1.119</ecNumber>
    </submittedName>
</protein>
<sequence>MSVLLVCEAAIRVRGLNRGANASTAKVQAPKRALMTVVTRKAYYFEDLELGMEATFEKTVQEADIAAFAEVSGDRNPVHLDREYAATTIFKEPIAHGLLTASYISTVFGMEMPGPGAIYVSQTLNFKAPVRIGDTVTAKVVVVDLVPSKKRARFDCTCSVNGKVVLDGEAMMMVPGRPE</sequence>
<evidence type="ECO:0000313" key="4">
    <source>
        <dbReference type="Proteomes" id="UP000033187"/>
    </source>
</evidence>
<evidence type="ECO:0000256" key="1">
    <source>
        <dbReference type="ARBA" id="ARBA00023239"/>
    </source>
</evidence>
<feature type="domain" description="MaoC-like" evidence="2">
    <location>
        <begin position="56"/>
        <end position="150"/>
    </location>
</feature>
<dbReference type="GO" id="GO:0018812">
    <property type="term" value="F:3-hydroxyacyl-CoA dehydratase activity"/>
    <property type="evidence" value="ECO:0007669"/>
    <property type="project" value="UniProtKB-EC"/>
</dbReference>
<dbReference type="Pfam" id="PF01575">
    <property type="entry name" value="MaoC_dehydratas"/>
    <property type="match status" value="1"/>
</dbReference>
<dbReference type="InterPro" id="IPR050965">
    <property type="entry name" value="UPF0336/Enoyl-CoA_hydratase"/>
</dbReference>
<dbReference type="InterPro" id="IPR002539">
    <property type="entry name" value="MaoC-like_dom"/>
</dbReference>
<evidence type="ECO:0000313" key="3">
    <source>
        <dbReference type="EMBL" id="CPR14948.1"/>
    </source>
</evidence>
<keyword evidence="4" id="KW-1185">Reference proteome</keyword>
<reference evidence="4" key="1">
    <citation type="submission" date="2015-02" db="EMBL/GenBank/DDBJ databases">
        <authorList>
            <person name="Chooi Y.-H."/>
        </authorList>
    </citation>
    <scope>NUCLEOTIDE SEQUENCE [LARGE SCALE GENOMIC DNA]</scope>
    <source>
        <strain evidence="4">strain Y</strain>
    </source>
</reference>
<dbReference type="GO" id="GO:0019171">
    <property type="term" value="F:(3R)-hydroxyacyl-[acyl-carrier-protein] dehydratase activity"/>
    <property type="evidence" value="ECO:0007669"/>
    <property type="project" value="TreeGrafter"/>
</dbReference>
<dbReference type="Gene3D" id="3.10.129.10">
    <property type="entry name" value="Hotdog Thioesterase"/>
    <property type="match status" value="1"/>
</dbReference>
<dbReference type="SUPFAM" id="SSF54637">
    <property type="entry name" value="Thioesterase/thiol ester dehydrase-isomerase"/>
    <property type="match status" value="1"/>
</dbReference>
<keyword evidence="1 3" id="KW-0456">Lyase</keyword>
<dbReference type="EMBL" id="LN829119">
    <property type="protein sequence ID" value="CPR14948.1"/>
    <property type="molecule type" value="Genomic_DNA"/>
</dbReference>
<dbReference type="GO" id="GO:0005835">
    <property type="term" value="C:fatty acid synthase complex"/>
    <property type="evidence" value="ECO:0007669"/>
    <property type="project" value="InterPro"/>
</dbReference>
<dbReference type="GO" id="GO:0004312">
    <property type="term" value="F:fatty acid synthase activity"/>
    <property type="evidence" value="ECO:0007669"/>
    <property type="project" value="InterPro"/>
</dbReference>
<dbReference type="PANTHER" id="PTHR43437">
    <property type="entry name" value="HYDROXYACYL-THIOESTER DEHYDRATASE TYPE 2, MITOCHONDRIAL-RELATED"/>
    <property type="match status" value="1"/>
</dbReference>
<dbReference type="PANTHER" id="PTHR43437:SF3">
    <property type="entry name" value="HYDROXYACYL-THIOESTER DEHYDRATASE TYPE 2, MITOCHONDRIAL"/>
    <property type="match status" value="1"/>
</dbReference>
<proteinExistence type="predicted"/>
<dbReference type="Proteomes" id="UP000033187">
    <property type="component" value="Chromosome 1"/>
</dbReference>
<dbReference type="InterPro" id="IPR003965">
    <property type="entry name" value="Fatty_acid_synthase"/>
</dbReference>
<gene>
    <name evidence="3" type="ORF">YBN1229_v1_0141</name>
</gene>
<dbReference type="FunFam" id="3.10.129.10:FF:000042">
    <property type="entry name" value="MaoC domain protein dehydratase"/>
    <property type="match status" value="1"/>
</dbReference>